<dbReference type="EMBL" id="VLTM01000183">
    <property type="protein sequence ID" value="KAA0146548.1"/>
    <property type="molecule type" value="Genomic_DNA"/>
</dbReference>
<gene>
    <name evidence="4" type="ORF">FNF27_05738</name>
    <name evidence="3" type="ORF">FNF29_06592</name>
    <name evidence="2" type="ORF">FNF31_07764</name>
</gene>
<dbReference type="Proteomes" id="UP000325113">
    <property type="component" value="Unassembled WGS sequence"/>
</dbReference>
<comment type="caution">
    <text evidence="3">The sequence shown here is derived from an EMBL/GenBank/DDBJ whole genome shotgun (WGS) entry which is preliminary data.</text>
</comment>
<accession>A0A5A8C760</accession>
<dbReference type="PANTHER" id="PTHR34213:SF2">
    <property type="entry name" value="NUCLEAR TRANSPORT FACTOR 2 (NTF2) FAMILY PROTEIN"/>
    <property type="match status" value="1"/>
</dbReference>
<evidence type="ECO:0000313" key="2">
    <source>
        <dbReference type="EMBL" id="KAA0146548.1"/>
    </source>
</evidence>
<dbReference type="Proteomes" id="UP000322899">
    <property type="component" value="Unassembled WGS sequence"/>
</dbReference>
<protein>
    <recommendedName>
        <fullName evidence="8">SnoaL-like domain-containing protein</fullName>
    </recommendedName>
</protein>
<evidence type="ECO:0000313" key="5">
    <source>
        <dbReference type="Proteomes" id="UP000322899"/>
    </source>
</evidence>
<dbReference type="EMBL" id="VLTO01000043">
    <property type="protein sequence ID" value="KAA0172758.1"/>
    <property type="molecule type" value="Genomic_DNA"/>
</dbReference>
<dbReference type="EMBL" id="VLTN01000052">
    <property type="protein sequence ID" value="KAA0148534.1"/>
    <property type="molecule type" value="Genomic_DNA"/>
</dbReference>
<proteinExistence type="predicted"/>
<evidence type="ECO:0000313" key="7">
    <source>
        <dbReference type="Proteomes" id="UP000325113"/>
    </source>
</evidence>
<evidence type="ECO:0000313" key="4">
    <source>
        <dbReference type="EMBL" id="KAA0172758.1"/>
    </source>
</evidence>
<keyword evidence="6" id="KW-1185">Reference proteome</keyword>
<name>A0A5A8C760_CAFRO</name>
<dbReference type="Proteomes" id="UP000323011">
    <property type="component" value="Unassembled WGS sequence"/>
</dbReference>
<evidence type="ECO:0000256" key="1">
    <source>
        <dbReference type="SAM" id="MobiDB-lite"/>
    </source>
</evidence>
<dbReference type="AlphaFoldDB" id="A0A5A8C760"/>
<evidence type="ECO:0008006" key="8">
    <source>
        <dbReference type="Google" id="ProtNLM"/>
    </source>
</evidence>
<reference evidence="5 6" key="1">
    <citation type="submission" date="2019-07" db="EMBL/GenBank/DDBJ databases">
        <title>Genomes of Cafeteria roenbergensis.</title>
        <authorList>
            <person name="Fischer M.G."/>
            <person name="Hackl T."/>
            <person name="Roman M."/>
        </authorList>
    </citation>
    <scope>NUCLEOTIDE SEQUENCE [LARGE SCALE GENOMIC DNA]</scope>
    <source>
        <strain evidence="3 6">BVI</strain>
        <strain evidence="2 7">Cflag</strain>
        <strain evidence="4 5">E4-10P</strain>
    </source>
</reference>
<evidence type="ECO:0000313" key="6">
    <source>
        <dbReference type="Proteomes" id="UP000323011"/>
    </source>
</evidence>
<dbReference type="PANTHER" id="PTHR34213">
    <property type="entry name" value="NUCLEAR TRANSPORT FACTOR 2 (NTF2) FAMILY PROTEIN"/>
    <property type="match status" value="1"/>
</dbReference>
<evidence type="ECO:0000313" key="3">
    <source>
        <dbReference type="EMBL" id="KAA0148534.1"/>
    </source>
</evidence>
<organism evidence="3 6">
    <name type="scientific">Cafeteria roenbergensis</name>
    <name type="common">Marine flagellate</name>
    <dbReference type="NCBI Taxonomy" id="33653"/>
    <lineage>
        <taxon>Eukaryota</taxon>
        <taxon>Sar</taxon>
        <taxon>Stramenopiles</taxon>
        <taxon>Bigyra</taxon>
        <taxon>Opalozoa</taxon>
        <taxon>Bicosoecida</taxon>
        <taxon>Cafeteriaceae</taxon>
        <taxon>Cafeteria</taxon>
    </lineage>
</organism>
<feature type="region of interest" description="Disordered" evidence="1">
    <location>
        <begin position="165"/>
        <end position="187"/>
    </location>
</feature>
<sequence length="187" mass="20964">MDQLAADFRVLYGCQSMAKPETIERMYGRRAKLEDPAMTLRSRDSIRSAFDAMAVLFDKAVVNSVDVMPRDGTFQDPDLLVVWVDAEYEVFGKAVPFRTASRLTFVPGECVVARHEDLWSGKEFARRETVGFLGNFFDFLRDANGIFSSAIFRIMAWAERSRRARSGRPAPFASGSGLADDGASERE</sequence>